<organism evidence="1 2">
    <name type="scientific">Opisthorchis viverrini</name>
    <name type="common">Southeast Asian liver fluke</name>
    <dbReference type="NCBI Taxonomy" id="6198"/>
    <lineage>
        <taxon>Eukaryota</taxon>
        <taxon>Metazoa</taxon>
        <taxon>Spiralia</taxon>
        <taxon>Lophotrochozoa</taxon>
        <taxon>Platyhelminthes</taxon>
        <taxon>Trematoda</taxon>
        <taxon>Digenea</taxon>
        <taxon>Opisthorchiida</taxon>
        <taxon>Opisthorchiata</taxon>
        <taxon>Opisthorchiidae</taxon>
        <taxon>Opisthorchis</taxon>
    </lineage>
</organism>
<name>A0A074Z399_OPIVI</name>
<sequence length="101" mass="11007">MVAGLKSVDYETRLGMLDLFPPAGSKGCLISFPLLCGSKHGIHLASSILQLLSSFCGFGRRQSINLLFRQSEVSAADPLQCLVSERKDSQKGTQQLYSEQT</sequence>
<dbReference type="Proteomes" id="UP000054324">
    <property type="component" value="Unassembled WGS sequence"/>
</dbReference>
<dbReference type="KEGG" id="ovi:T265_15413"/>
<evidence type="ECO:0000313" key="1">
    <source>
        <dbReference type="EMBL" id="KER19997.1"/>
    </source>
</evidence>
<accession>A0A074Z399</accession>
<gene>
    <name evidence="1" type="ORF">T265_15413</name>
</gene>
<dbReference type="RefSeq" id="XP_009176261.1">
    <property type="nucleotide sequence ID" value="XM_009177997.1"/>
</dbReference>
<dbReference type="GeneID" id="20329578"/>
<keyword evidence="2" id="KW-1185">Reference proteome</keyword>
<dbReference type="CTD" id="20329578"/>
<dbReference type="OrthoDB" id="421226at2759"/>
<dbReference type="AlphaFoldDB" id="A0A074Z399"/>
<feature type="non-terminal residue" evidence="1">
    <location>
        <position position="101"/>
    </location>
</feature>
<protein>
    <submittedName>
        <fullName evidence="1">Uncharacterized protein</fullName>
    </submittedName>
</protein>
<proteinExistence type="predicted"/>
<dbReference type="EMBL" id="KL597108">
    <property type="protein sequence ID" value="KER19997.1"/>
    <property type="molecule type" value="Genomic_DNA"/>
</dbReference>
<evidence type="ECO:0000313" key="2">
    <source>
        <dbReference type="Proteomes" id="UP000054324"/>
    </source>
</evidence>
<reference evidence="1 2" key="1">
    <citation type="submission" date="2013-11" db="EMBL/GenBank/DDBJ databases">
        <title>Opisthorchis viverrini - life in the bile duct.</title>
        <authorList>
            <person name="Young N.D."/>
            <person name="Nagarajan N."/>
            <person name="Lin S.J."/>
            <person name="Korhonen P.K."/>
            <person name="Jex A.R."/>
            <person name="Hall R.S."/>
            <person name="Safavi-Hemami H."/>
            <person name="Kaewkong W."/>
            <person name="Bertrand D."/>
            <person name="Gao S."/>
            <person name="Seet Q."/>
            <person name="Wongkham S."/>
            <person name="Teh B.T."/>
            <person name="Wongkham C."/>
            <person name="Intapan P.M."/>
            <person name="Maleewong W."/>
            <person name="Yang X."/>
            <person name="Hu M."/>
            <person name="Wang Z."/>
            <person name="Hofmann A."/>
            <person name="Sternberg P.W."/>
            <person name="Tan P."/>
            <person name="Wang J."/>
            <person name="Gasser R.B."/>
        </authorList>
    </citation>
    <scope>NUCLEOTIDE SEQUENCE [LARGE SCALE GENOMIC DNA]</scope>
</reference>